<reference evidence="2 3" key="1">
    <citation type="submission" date="2013-04" db="EMBL/GenBank/DDBJ databases">
        <title>The Genome Sequence of Treponema vincentii F0403.</title>
        <authorList>
            <consortium name="The Broad Institute Genomics Platform"/>
            <person name="Earl A."/>
            <person name="Ward D."/>
            <person name="Feldgarden M."/>
            <person name="Gevers D."/>
            <person name="Leonetti C."/>
            <person name="Izard J."/>
            <person name="Walker B."/>
            <person name="Young S."/>
            <person name="Zeng Q."/>
            <person name="Gargeya S."/>
            <person name="Fitzgerald M."/>
            <person name="Haas B."/>
            <person name="Abouelleil A."/>
            <person name="Allen A.W."/>
            <person name="Alvarado L."/>
            <person name="Arachchi H.M."/>
            <person name="Berlin A.M."/>
            <person name="Chapman S.B."/>
            <person name="Gainer-Dewar J."/>
            <person name="Goldberg J."/>
            <person name="Griggs A."/>
            <person name="Gujja S."/>
            <person name="Hansen M."/>
            <person name="Howarth C."/>
            <person name="Imamovic A."/>
            <person name="Ireland A."/>
            <person name="Larimer J."/>
            <person name="McCowan C."/>
            <person name="Murphy C."/>
            <person name="Pearson M."/>
            <person name="Poon T.W."/>
            <person name="Priest M."/>
            <person name="Roberts A."/>
            <person name="Saif S."/>
            <person name="Shea T."/>
            <person name="Sisk P."/>
            <person name="Sykes S."/>
            <person name="Wortman J."/>
            <person name="Nusbaum C."/>
            <person name="Birren B."/>
        </authorList>
    </citation>
    <scope>NUCLEOTIDE SEQUENCE [LARGE SCALE GENOMIC DNA]</scope>
    <source>
        <strain evidence="2 3">F0403</strain>
    </source>
</reference>
<evidence type="ECO:0000313" key="2">
    <source>
        <dbReference type="EMBL" id="EPF47559.1"/>
    </source>
</evidence>
<dbReference type="EMBL" id="ATFC01000002">
    <property type="protein sequence ID" value="EPF47559.1"/>
    <property type="molecule type" value="Genomic_DNA"/>
</dbReference>
<feature type="domain" description="ABC transporter" evidence="1">
    <location>
        <begin position="1"/>
        <end position="42"/>
    </location>
</feature>
<dbReference type="SUPFAM" id="SSF52540">
    <property type="entry name" value="P-loop containing nucleoside triphosphate hydrolases"/>
    <property type="match status" value="1"/>
</dbReference>
<dbReference type="RefSeq" id="WP_016518037.1">
    <property type="nucleotide sequence ID" value="NZ_KE332512.1"/>
</dbReference>
<dbReference type="GO" id="GO:0016887">
    <property type="term" value="F:ATP hydrolysis activity"/>
    <property type="evidence" value="ECO:0007669"/>
    <property type="project" value="InterPro"/>
</dbReference>
<dbReference type="PROSITE" id="PS51257">
    <property type="entry name" value="PROKAR_LIPOPROTEIN"/>
    <property type="match status" value="1"/>
</dbReference>
<protein>
    <recommendedName>
        <fullName evidence="1">ABC transporter domain-containing protein</fullName>
    </recommendedName>
</protein>
<evidence type="ECO:0000313" key="3">
    <source>
        <dbReference type="Proteomes" id="UP000014605"/>
    </source>
</evidence>
<gene>
    <name evidence="2" type="ORF">HMPREF1222_00461</name>
</gene>
<evidence type="ECO:0000259" key="1">
    <source>
        <dbReference type="Pfam" id="PF00005"/>
    </source>
</evidence>
<sequence length="104" mass="11657">MTIERGFFVLLCGASGCGKTTVTQAINGLIPHYYERTLEGSSVTAGLDVVHFSLFELSFKGCPSDKLIRHGTRNLCTEHRRSPRKTALIFYRRPRVMYGTMDVA</sequence>
<dbReference type="PATRIC" id="fig|1125702.3.peg.481"/>
<proteinExistence type="predicted"/>
<comment type="caution">
    <text evidence="2">The sequence shown here is derived from an EMBL/GenBank/DDBJ whole genome shotgun (WGS) entry which is preliminary data.</text>
</comment>
<dbReference type="Gene3D" id="3.40.50.300">
    <property type="entry name" value="P-loop containing nucleotide triphosphate hydrolases"/>
    <property type="match status" value="1"/>
</dbReference>
<keyword evidence="3" id="KW-1185">Reference proteome</keyword>
<dbReference type="InterPro" id="IPR027417">
    <property type="entry name" value="P-loop_NTPase"/>
</dbReference>
<dbReference type="HOGENOM" id="CLU_2248890_0_0_12"/>
<accession>S3MET8</accession>
<dbReference type="GO" id="GO:0005524">
    <property type="term" value="F:ATP binding"/>
    <property type="evidence" value="ECO:0007669"/>
    <property type="project" value="InterPro"/>
</dbReference>
<organism evidence="2 3">
    <name type="scientific">Treponema vincentii F0403</name>
    <dbReference type="NCBI Taxonomy" id="1125702"/>
    <lineage>
        <taxon>Bacteria</taxon>
        <taxon>Pseudomonadati</taxon>
        <taxon>Spirochaetota</taxon>
        <taxon>Spirochaetia</taxon>
        <taxon>Spirochaetales</taxon>
        <taxon>Treponemataceae</taxon>
        <taxon>Treponema</taxon>
    </lineage>
</organism>
<dbReference type="GeneID" id="301460664"/>
<dbReference type="AlphaFoldDB" id="S3MET8"/>
<dbReference type="Proteomes" id="UP000014605">
    <property type="component" value="Unassembled WGS sequence"/>
</dbReference>
<dbReference type="Pfam" id="PF00005">
    <property type="entry name" value="ABC_tran"/>
    <property type="match status" value="1"/>
</dbReference>
<dbReference type="InterPro" id="IPR003439">
    <property type="entry name" value="ABC_transporter-like_ATP-bd"/>
</dbReference>
<name>S3MET8_9SPIR</name>